<dbReference type="GO" id="GO:0009898">
    <property type="term" value="C:cytoplasmic side of plasma membrane"/>
    <property type="evidence" value="ECO:0007669"/>
    <property type="project" value="TreeGrafter"/>
</dbReference>
<dbReference type="EMBL" id="RCTJ01000001">
    <property type="protein sequence ID" value="RLQ15263.1"/>
    <property type="molecule type" value="Genomic_DNA"/>
</dbReference>
<dbReference type="GO" id="GO:0051782">
    <property type="term" value="P:negative regulation of cell division"/>
    <property type="evidence" value="ECO:0007669"/>
    <property type="project" value="TreeGrafter"/>
</dbReference>
<reference evidence="4 9" key="2">
    <citation type="submission" date="2016-03" db="EMBL/GenBank/DDBJ databases">
        <title>Spore heat resistance.</title>
        <authorList>
            <person name="Boekhorst J."/>
            <person name="Berendsen E.M."/>
            <person name="Wells-Bennik M.H."/>
            <person name="Kuipers O.P."/>
        </authorList>
    </citation>
    <scope>NUCLEOTIDE SEQUENCE [LARGE SCALE GENOMIC DNA]</scope>
    <source>
        <strain evidence="4 9">GS8</strain>
    </source>
</reference>
<dbReference type="GO" id="GO:0016887">
    <property type="term" value="F:ATP hydrolysis activity"/>
    <property type="evidence" value="ECO:0007669"/>
    <property type="project" value="TreeGrafter"/>
</dbReference>
<dbReference type="EMBL" id="LUCS01000009">
    <property type="protein sequence ID" value="KAF6512199.1"/>
    <property type="molecule type" value="Genomic_DNA"/>
</dbReference>
<keyword evidence="9" id="KW-1185">Reference proteome</keyword>
<dbReference type="PANTHER" id="PTHR43384:SF4">
    <property type="entry name" value="CELLULOSE BIOSYNTHESIS PROTEIN BCSQ-RELATED"/>
    <property type="match status" value="1"/>
</dbReference>
<dbReference type="InterPro" id="IPR025501">
    <property type="entry name" value="MinD_FleN"/>
</dbReference>
<evidence type="ECO:0000313" key="5">
    <source>
        <dbReference type="EMBL" id="KYD33302.1"/>
    </source>
</evidence>
<dbReference type="InterPro" id="IPR050625">
    <property type="entry name" value="ParA/MinD_ATPase"/>
</dbReference>
<reference evidence="5 7" key="1">
    <citation type="submission" date="2016-01" db="EMBL/GenBank/DDBJ databases">
        <title>Draft Genome Sequences of Seven Thermophilic Sporeformers Isolated from Foods.</title>
        <authorList>
            <person name="Berendsen E.M."/>
            <person name="Wells-Bennik M.H."/>
            <person name="Krawcyk A.O."/>
            <person name="De Jong A."/>
            <person name="Holsappel S."/>
            <person name="Eijlander R.T."/>
            <person name="Kuipers O.P."/>
        </authorList>
    </citation>
    <scope>NUCLEOTIDE SEQUENCE [LARGE SCALE GENOMIC DNA]</scope>
    <source>
        <strain evidence="5 7">B4114</strain>
    </source>
</reference>
<comment type="caution">
    <text evidence="5">The sequence shown here is derived from an EMBL/GenBank/DDBJ whole genome shotgun (WGS) entry which is preliminary data.</text>
</comment>
<sequence>MVRDQAERLRRALSRPRRPASPRTIAVASGKGGVGKSNLSLNLSVSLSELGFRVLLLDMDVGMGNIDILLGQSSPLTLADWFSTRLPLSDIVKSGPGQLSYIAGGTGVAQWRTLDMAGIDYFLAELQAIASRYDYLIFDMGAGASEERLYFLKSVDDVFIVTTPEPTAVTDAYAMMKYMHAAGSEAPFSIIVNRTSCGQEGYGVFQRLKDAAARFLNKPIALLGIVPEDRVVARAVVSQMPFVLLDPKAKASQAVRQMAWRYAMGREGEPAPPGQIPRFFAMLRQFLLER</sequence>
<evidence type="ECO:0000256" key="3">
    <source>
        <dbReference type="SAM" id="MobiDB-lite"/>
    </source>
</evidence>
<dbReference type="Pfam" id="PF10609">
    <property type="entry name" value="ParA"/>
    <property type="match status" value="1"/>
</dbReference>
<gene>
    <name evidence="5" type="ORF">B4114_0912</name>
    <name evidence="6" type="ORF">D9548_00310</name>
    <name evidence="4" type="ORF">GS8_498</name>
</gene>
<proteinExistence type="predicted"/>
<dbReference type="PATRIC" id="fig|1422.14.peg.192"/>
<dbReference type="AlphaFoldDB" id="A0A0K9HJC9"/>
<feature type="compositionally biased region" description="Basic residues" evidence="3">
    <location>
        <begin position="11"/>
        <end position="20"/>
    </location>
</feature>
<keyword evidence="4" id="KW-0966">Cell projection</keyword>
<reference evidence="6 8" key="3">
    <citation type="submission" date="2018-10" db="EMBL/GenBank/DDBJ databases">
        <title>Geobacillus stearothermophilus in processing lines of powdered infant formula.</title>
        <authorList>
            <person name="Rhee M.S."/>
            <person name="Choi I.-G."/>
            <person name="Cho T.J."/>
            <person name="Park B."/>
        </authorList>
    </citation>
    <scope>NUCLEOTIDE SEQUENCE [LARGE SCALE GENOMIC DNA]</scope>
    <source>
        <strain evidence="6 8">FHS-PPGT130</strain>
    </source>
</reference>
<feature type="compositionally biased region" description="Basic and acidic residues" evidence="3">
    <location>
        <begin position="1"/>
        <end position="10"/>
    </location>
</feature>
<dbReference type="PANTHER" id="PTHR43384">
    <property type="entry name" value="SEPTUM SITE-DETERMINING PROTEIN MIND HOMOLOG, CHLOROPLASTIC-RELATED"/>
    <property type="match status" value="1"/>
</dbReference>
<keyword evidence="4" id="KW-0969">Cilium</keyword>
<evidence type="ECO:0000256" key="2">
    <source>
        <dbReference type="ARBA" id="ARBA00022840"/>
    </source>
</evidence>
<organism evidence="5 7">
    <name type="scientific">Geobacillus stearothermophilus</name>
    <name type="common">Bacillus stearothermophilus</name>
    <dbReference type="NCBI Taxonomy" id="1422"/>
    <lineage>
        <taxon>Bacteria</taxon>
        <taxon>Bacillati</taxon>
        <taxon>Bacillota</taxon>
        <taxon>Bacilli</taxon>
        <taxon>Bacillales</taxon>
        <taxon>Anoxybacillaceae</taxon>
        <taxon>Geobacillus</taxon>
    </lineage>
</organism>
<dbReference type="InterPro" id="IPR033756">
    <property type="entry name" value="YlxH/NBP35"/>
</dbReference>
<dbReference type="InterPro" id="IPR033875">
    <property type="entry name" value="FlhG"/>
</dbReference>
<evidence type="ECO:0000313" key="7">
    <source>
        <dbReference type="Proteomes" id="UP000075517"/>
    </source>
</evidence>
<dbReference type="PIRSF" id="PIRSF003092">
    <property type="entry name" value="MinD"/>
    <property type="match status" value="1"/>
</dbReference>
<evidence type="ECO:0000313" key="8">
    <source>
        <dbReference type="Proteomes" id="UP000266922"/>
    </source>
</evidence>
<feature type="region of interest" description="Disordered" evidence="3">
    <location>
        <begin position="1"/>
        <end position="33"/>
    </location>
</feature>
<dbReference type="Gene3D" id="3.40.50.300">
    <property type="entry name" value="P-loop containing nucleotide triphosphate hydrolases"/>
    <property type="match status" value="1"/>
</dbReference>
<keyword evidence="2" id="KW-0067">ATP-binding</keyword>
<dbReference type="RefSeq" id="WP_049624605.1">
    <property type="nucleotide sequence ID" value="NZ_JAKLOQ020000095.1"/>
</dbReference>
<evidence type="ECO:0000313" key="9">
    <source>
        <dbReference type="Proteomes" id="UP000773850"/>
    </source>
</evidence>
<name>A0A0K9HJC9_GEOSE</name>
<dbReference type="GO" id="GO:0005829">
    <property type="term" value="C:cytosol"/>
    <property type="evidence" value="ECO:0007669"/>
    <property type="project" value="TreeGrafter"/>
</dbReference>
<accession>A0A0K9HJC9</accession>
<dbReference type="GO" id="GO:0005524">
    <property type="term" value="F:ATP binding"/>
    <property type="evidence" value="ECO:0007669"/>
    <property type="project" value="UniProtKB-KW"/>
</dbReference>
<dbReference type="Proteomes" id="UP000773850">
    <property type="component" value="Unassembled WGS sequence"/>
</dbReference>
<dbReference type="Proteomes" id="UP000075517">
    <property type="component" value="Unassembled WGS sequence"/>
</dbReference>
<dbReference type="CDD" id="cd02038">
    <property type="entry name" value="FlhG-like"/>
    <property type="match status" value="1"/>
</dbReference>
<keyword evidence="4" id="KW-0282">Flagellum</keyword>
<dbReference type="EMBL" id="LQYY01000091">
    <property type="protein sequence ID" value="KYD33302.1"/>
    <property type="molecule type" value="Genomic_DNA"/>
</dbReference>
<dbReference type="InterPro" id="IPR027417">
    <property type="entry name" value="P-loop_NTPase"/>
</dbReference>
<evidence type="ECO:0000256" key="1">
    <source>
        <dbReference type="ARBA" id="ARBA00022741"/>
    </source>
</evidence>
<dbReference type="SUPFAM" id="SSF52540">
    <property type="entry name" value="P-loop containing nucleoside triphosphate hydrolases"/>
    <property type="match status" value="1"/>
</dbReference>
<protein>
    <submittedName>
        <fullName evidence="4">Flagellar synthesis regulator FleN</fullName>
    </submittedName>
    <submittedName>
        <fullName evidence="6">MinD/ParA family protein</fullName>
    </submittedName>
</protein>
<evidence type="ECO:0000313" key="6">
    <source>
        <dbReference type="EMBL" id="RLQ15263.1"/>
    </source>
</evidence>
<evidence type="ECO:0000313" key="4">
    <source>
        <dbReference type="EMBL" id="KAF6512199.1"/>
    </source>
</evidence>
<keyword evidence="1" id="KW-0547">Nucleotide-binding</keyword>
<dbReference type="Proteomes" id="UP000266922">
    <property type="component" value="Unassembled WGS sequence"/>
</dbReference>